<dbReference type="Proteomes" id="UP000008207">
    <property type="component" value="Chromosome"/>
</dbReference>
<accession>B8IHP9</accession>
<dbReference type="STRING" id="460265.Mnod_6970"/>
<dbReference type="KEGG" id="mno:Mnod_6970"/>
<sequence length="108" mass="11583">MIWALLHYQRVIATGCLADVLDAAEGDDVIERTFLPGGLREIARILEVPVHALFGAEQEPAAGGEIFTLVTLPGTVQLLRAYEALVPVRRRALLTLIGPAEDAIGEAP</sequence>
<proteinExistence type="predicted"/>
<dbReference type="EMBL" id="CP001349">
    <property type="protein sequence ID" value="ACL61712.1"/>
    <property type="molecule type" value="Genomic_DNA"/>
</dbReference>
<protein>
    <submittedName>
        <fullName evidence="1">Uncharacterized protein</fullName>
    </submittedName>
</protein>
<dbReference type="eggNOG" id="COG1396">
    <property type="taxonomic scope" value="Bacteria"/>
</dbReference>
<evidence type="ECO:0000313" key="1">
    <source>
        <dbReference type="EMBL" id="ACL61712.1"/>
    </source>
</evidence>
<dbReference type="HOGENOM" id="CLU_2193859_0_0_5"/>
<keyword evidence="2" id="KW-1185">Reference proteome</keyword>
<dbReference type="AlphaFoldDB" id="B8IHP9"/>
<gene>
    <name evidence="1" type="ordered locus">Mnod_6970</name>
</gene>
<reference evidence="1 2" key="1">
    <citation type="submission" date="2009-01" db="EMBL/GenBank/DDBJ databases">
        <title>Complete sequence of chromosome of Methylobacterium nodulans ORS 2060.</title>
        <authorList>
            <consortium name="US DOE Joint Genome Institute"/>
            <person name="Lucas S."/>
            <person name="Copeland A."/>
            <person name="Lapidus A."/>
            <person name="Glavina del Rio T."/>
            <person name="Dalin E."/>
            <person name="Tice H."/>
            <person name="Bruce D."/>
            <person name="Goodwin L."/>
            <person name="Pitluck S."/>
            <person name="Sims D."/>
            <person name="Brettin T."/>
            <person name="Detter J.C."/>
            <person name="Han C."/>
            <person name="Larimer F."/>
            <person name="Land M."/>
            <person name="Hauser L."/>
            <person name="Kyrpides N."/>
            <person name="Ivanova N."/>
            <person name="Marx C.J."/>
            <person name="Richardson P."/>
        </authorList>
    </citation>
    <scope>NUCLEOTIDE SEQUENCE [LARGE SCALE GENOMIC DNA]</scope>
    <source>
        <strain evidence="2">LMG 21967 / CNCM I-2342 / ORS 2060</strain>
    </source>
</reference>
<name>B8IHP9_METNO</name>
<evidence type="ECO:0000313" key="2">
    <source>
        <dbReference type="Proteomes" id="UP000008207"/>
    </source>
</evidence>
<organism evidence="1 2">
    <name type="scientific">Methylobacterium nodulans (strain LMG 21967 / CNCM I-2342 / ORS 2060)</name>
    <dbReference type="NCBI Taxonomy" id="460265"/>
    <lineage>
        <taxon>Bacteria</taxon>
        <taxon>Pseudomonadati</taxon>
        <taxon>Pseudomonadota</taxon>
        <taxon>Alphaproteobacteria</taxon>
        <taxon>Hyphomicrobiales</taxon>
        <taxon>Methylobacteriaceae</taxon>
        <taxon>Methylobacterium</taxon>
    </lineage>
</organism>
<dbReference type="RefSeq" id="WP_015933275.1">
    <property type="nucleotide sequence ID" value="NC_011894.1"/>
</dbReference>